<dbReference type="Pfam" id="PF01755">
    <property type="entry name" value="Glyco_transf_25"/>
    <property type="match status" value="1"/>
</dbReference>
<dbReference type="InterPro" id="IPR002654">
    <property type="entry name" value="Glyco_trans_25"/>
</dbReference>
<evidence type="ECO:0000259" key="2">
    <source>
        <dbReference type="Pfam" id="PF01755"/>
    </source>
</evidence>
<gene>
    <name evidence="3" type="ORF">H4219_004099</name>
</gene>
<accession>A0A9W7ZYJ5</accession>
<dbReference type="OrthoDB" id="47375at2759"/>
<dbReference type="Proteomes" id="UP001150538">
    <property type="component" value="Unassembled WGS sequence"/>
</dbReference>
<proteinExistence type="predicted"/>
<keyword evidence="1" id="KW-0812">Transmembrane</keyword>
<keyword evidence="1" id="KW-0472">Membrane</keyword>
<comment type="caution">
    <text evidence="3">The sequence shown here is derived from an EMBL/GenBank/DDBJ whole genome shotgun (WGS) entry which is preliminary data.</text>
</comment>
<sequence length="330" mass="37972">MPTGTKYATYYVPTIGLSKTKRWLNSKWCIIVAGILVSASLLRFYKSAHDSGIYSHHRSGPDGSYFYKPKRPSNWKFKSDTMFVDNIYVISTFDRTDRRGRMQSIFDHLGIDVQYARGVDMEREKYKFGLPQHYLDAYHSGVIGCWQSHLRVWRDIIQKGHETAMVLEDDVDFQGNIMSWIKKGLDVASKINRETTNSTELVWDKIYFGHCGEVEDERPPLAPDVPYLFHSKRPLCDHGYLLTRHGAQVLVDLLSKRITSAIDFEVSMAIYRGKILSYSYYPTPATQRRDLTPIPDLGNGFLDKPANSVLDFVKRFGHIYNAFEVQAFGL</sequence>
<dbReference type="CDD" id="cd06532">
    <property type="entry name" value="Glyco_transf_25"/>
    <property type="match status" value="1"/>
</dbReference>
<protein>
    <recommendedName>
        <fullName evidence="2">Glycosyl transferase family 25 domain-containing protein</fullName>
    </recommendedName>
</protein>
<reference evidence="3" key="1">
    <citation type="submission" date="2022-07" db="EMBL/GenBank/DDBJ databases">
        <title>Phylogenomic reconstructions and comparative analyses of Kickxellomycotina fungi.</title>
        <authorList>
            <person name="Reynolds N.K."/>
            <person name="Stajich J.E."/>
            <person name="Barry K."/>
            <person name="Grigoriev I.V."/>
            <person name="Crous P."/>
            <person name="Smith M.E."/>
        </authorList>
    </citation>
    <scope>NUCLEOTIDE SEQUENCE</scope>
    <source>
        <strain evidence="3">NBRC 100468</strain>
    </source>
</reference>
<feature type="domain" description="Glycosyl transferase family 25" evidence="2">
    <location>
        <begin position="86"/>
        <end position="263"/>
    </location>
</feature>
<dbReference type="AlphaFoldDB" id="A0A9W7ZYJ5"/>
<organism evidence="3 4">
    <name type="scientific">Mycoemilia scoparia</name>
    <dbReference type="NCBI Taxonomy" id="417184"/>
    <lineage>
        <taxon>Eukaryota</taxon>
        <taxon>Fungi</taxon>
        <taxon>Fungi incertae sedis</taxon>
        <taxon>Zoopagomycota</taxon>
        <taxon>Kickxellomycotina</taxon>
        <taxon>Kickxellomycetes</taxon>
        <taxon>Kickxellales</taxon>
        <taxon>Kickxellaceae</taxon>
        <taxon>Mycoemilia</taxon>
    </lineage>
</organism>
<feature type="transmembrane region" description="Helical" evidence="1">
    <location>
        <begin position="28"/>
        <end position="45"/>
    </location>
</feature>
<keyword evidence="1" id="KW-1133">Transmembrane helix</keyword>
<evidence type="ECO:0000313" key="4">
    <source>
        <dbReference type="Proteomes" id="UP001150538"/>
    </source>
</evidence>
<keyword evidence="4" id="KW-1185">Reference proteome</keyword>
<name>A0A9W7ZYJ5_9FUNG</name>
<dbReference type="EMBL" id="JANBPU010000127">
    <property type="protein sequence ID" value="KAJ1915840.1"/>
    <property type="molecule type" value="Genomic_DNA"/>
</dbReference>
<evidence type="ECO:0000313" key="3">
    <source>
        <dbReference type="EMBL" id="KAJ1915840.1"/>
    </source>
</evidence>
<evidence type="ECO:0000256" key="1">
    <source>
        <dbReference type="SAM" id="Phobius"/>
    </source>
</evidence>